<name>A0A840MM04_9PROT</name>
<evidence type="ECO:0000256" key="6">
    <source>
        <dbReference type="ARBA" id="ARBA00023136"/>
    </source>
</evidence>
<evidence type="ECO:0000256" key="7">
    <source>
        <dbReference type="SAM" id="Phobius"/>
    </source>
</evidence>
<comment type="subcellular location">
    <subcellularLocation>
        <location evidence="1">Cell membrane</location>
        <topology evidence="1">Multi-pass membrane protein</topology>
    </subcellularLocation>
</comment>
<dbReference type="PANTHER" id="PTHR34583:SF2">
    <property type="entry name" value="ANTIPORTER SUBUNIT MNHC2-RELATED"/>
    <property type="match status" value="1"/>
</dbReference>
<keyword evidence="4 7" id="KW-0812">Transmembrane</keyword>
<dbReference type="PANTHER" id="PTHR34583">
    <property type="entry name" value="ANTIPORTER SUBUNIT MNHC2-RELATED"/>
    <property type="match status" value="1"/>
</dbReference>
<evidence type="ECO:0000256" key="4">
    <source>
        <dbReference type="ARBA" id="ARBA00022692"/>
    </source>
</evidence>
<dbReference type="GO" id="GO:0005886">
    <property type="term" value="C:plasma membrane"/>
    <property type="evidence" value="ECO:0007669"/>
    <property type="project" value="UniProtKB-SubCell"/>
</dbReference>
<dbReference type="RefSeq" id="WP_184040906.1">
    <property type="nucleotide sequence ID" value="NZ_JACHHY010000019.1"/>
</dbReference>
<dbReference type="InterPro" id="IPR050601">
    <property type="entry name" value="CPA3_antiporter_subunitC"/>
</dbReference>
<feature type="transmembrane region" description="Helical" evidence="7">
    <location>
        <begin position="71"/>
        <end position="92"/>
    </location>
</feature>
<dbReference type="Pfam" id="PF00420">
    <property type="entry name" value="Oxidored_q2"/>
    <property type="match status" value="1"/>
</dbReference>
<evidence type="ECO:0000256" key="1">
    <source>
        <dbReference type="ARBA" id="ARBA00004651"/>
    </source>
</evidence>
<proteinExistence type="inferred from homology"/>
<keyword evidence="9" id="KW-1185">Reference proteome</keyword>
<reference evidence="8 9" key="1">
    <citation type="submission" date="2020-08" db="EMBL/GenBank/DDBJ databases">
        <title>Genomic Encyclopedia of Type Strains, Phase IV (KMG-IV): sequencing the most valuable type-strain genomes for metagenomic binning, comparative biology and taxonomic classification.</title>
        <authorList>
            <person name="Goeker M."/>
        </authorList>
    </citation>
    <scope>NUCLEOTIDE SEQUENCE [LARGE SCALE GENOMIC DNA]</scope>
    <source>
        <strain evidence="8 9">DSM 27165</strain>
    </source>
</reference>
<keyword evidence="3" id="KW-1003">Cell membrane</keyword>
<dbReference type="Gene3D" id="1.10.287.3510">
    <property type="match status" value="1"/>
</dbReference>
<sequence>MEWLFAVVVGVLTATGLYLSLRPRSFDVVLGLTLLSYAVNLFIFGMGRLRAGSPPLIRDGVTHYADPLPPALVLTAIVIGFAMTALLLALAVRNRFARRHDRVDDEGGL</sequence>
<evidence type="ECO:0000313" key="8">
    <source>
        <dbReference type="EMBL" id="MBB5019668.1"/>
    </source>
</evidence>
<protein>
    <submittedName>
        <fullName evidence="8">Multicomponent K+:H+ antiporter subunit C</fullName>
    </submittedName>
</protein>
<dbReference type="EMBL" id="JACHHY010000019">
    <property type="protein sequence ID" value="MBB5019668.1"/>
    <property type="molecule type" value="Genomic_DNA"/>
</dbReference>
<feature type="transmembrane region" description="Helical" evidence="7">
    <location>
        <begin position="28"/>
        <end position="51"/>
    </location>
</feature>
<evidence type="ECO:0000256" key="5">
    <source>
        <dbReference type="ARBA" id="ARBA00022989"/>
    </source>
</evidence>
<dbReference type="AlphaFoldDB" id="A0A840MM04"/>
<evidence type="ECO:0000313" key="9">
    <source>
        <dbReference type="Proteomes" id="UP000575898"/>
    </source>
</evidence>
<accession>A0A840MM04</accession>
<dbReference type="InterPro" id="IPR039428">
    <property type="entry name" value="NUOK/Mnh_C1-like"/>
</dbReference>
<comment type="similarity">
    <text evidence="2">Belongs to the CPA3 antiporters (TC 2.A.63) subunit C family.</text>
</comment>
<evidence type="ECO:0000256" key="3">
    <source>
        <dbReference type="ARBA" id="ARBA00022475"/>
    </source>
</evidence>
<keyword evidence="5 7" id="KW-1133">Transmembrane helix</keyword>
<evidence type="ECO:0000256" key="2">
    <source>
        <dbReference type="ARBA" id="ARBA00010388"/>
    </source>
</evidence>
<dbReference type="Proteomes" id="UP000575898">
    <property type="component" value="Unassembled WGS sequence"/>
</dbReference>
<keyword evidence="6 7" id="KW-0472">Membrane</keyword>
<comment type="caution">
    <text evidence="8">The sequence shown here is derived from an EMBL/GenBank/DDBJ whole genome shotgun (WGS) entry which is preliminary data.</text>
</comment>
<organism evidence="8 9">
    <name type="scientific">Chitinivorax tropicus</name>
    <dbReference type="NCBI Taxonomy" id="714531"/>
    <lineage>
        <taxon>Bacteria</taxon>
        <taxon>Pseudomonadati</taxon>
        <taxon>Pseudomonadota</taxon>
        <taxon>Betaproteobacteria</taxon>
        <taxon>Chitinivorax</taxon>
    </lineage>
</organism>
<gene>
    <name evidence="8" type="ORF">HNQ59_002976</name>
</gene>
<dbReference type="NCBIfam" id="NF006573">
    <property type="entry name" value="PRK09094.1"/>
    <property type="match status" value="1"/>
</dbReference>
<feature type="transmembrane region" description="Helical" evidence="7">
    <location>
        <begin position="6"/>
        <end position="21"/>
    </location>
</feature>